<dbReference type="UniPathway" id="UPA00148"/>
<dbReference type="NCBIfam" id="TIGR02469">
    <property type="entry name" value="CbiT"/>
    <property type="match status" value="1"/>
</dbReference>
<dbReference type="RefSeq" id="WP_089830183.1">
    <property type="nucleotide sequence ID" value="NZ_FNBN01000002.1"/>
</dbReference>
<comment type="pathway">
    <text evidence="1">Cofactor biosynthesis; adenosylcobalamin biosynthesis.</text>
</comment>
<keyword evidence="2" id="KW-0169">Cobalamin biosynthesis</keyword>
<dbReference type="GO" id="GO:0009236">
    <property type="term" value="P:cobalamin biosynthetic process"/>
    <property type="evidence" value="ECO:0007669"/>
    <property type="project" value="UniProtKB-UniPathway"/>
</dbReference>
<sequence>MEYIVIGISNEPDCILPDVVRQLLPSHRIFSGGKRHYQLVKKYLPAHHQWIDIQGNMPVLFEQYREHNEPVVVFASGDPLFYGFAGTIQKFDPAANMKVYPYFNSIQLLCHANNLCYANLVNVSVHGRTWDELDNALISQTPMIGVLTDQQKTPAAIAQRMLEYNFTNYRMIVGEDLGGLHNSSIVLELDEAVNYTAHPLNCVILIRTARQAFSHGIADHLFYGLENRPNMITKMPVRLTSLSCLDLAERHVLWDIGFCTGSVSIEARRLYPHLRIVAFEQRSECSELMDRNMRRHSTPGITTVMGDFFETDLLLHPAPDAVFIGGHGGQLEELIQKLDTILPLQGRIVMNAVKEESRDQFMKIVQALDYILSTPMVIQVDEHNPITILTAEKR</sequence>
<proteinExistence type="predicted"/>
<accession>A0A1G7LKC1</accession>
<evidence type="ECO:0000313" key="7">
    <source>
        <dbReference type="Proteomes" id="UP000199045"/>
    </source>
</evidence>
<evidence type="ECO:0000313" key="6">
    <source>
        <dbReference type="EMBL" id="SDF49992.1"/>
    </source>
</evidence>
<evidence type="ECO:0000256" key="1">
    <source>
        <dbReference type="ARBA" id="ARBA00004953"/>
    </source>
</evidence>
<evidence type="ECO:0000256" key="2">
    <source>
        <dbReference type="ARBA" id="ARBA00022573"/>
    </source>
</evidence>
<organism evidence="6 7">
    <name type="scientific">Chitinophaga filiformis</name>
    <name type="common">Myxococcus filiformis</name>
    <name type="synonym">Flexibacter filiformis</name>
    <dbReference type="NCBI Taxonomy" id="104663"/>
    <lineage>
        <taxon>Bacteria</taxon>
        <taxon>Pseudomonadati</taxon>
        <taxon>Bacteroidota</taxon>
        <taxon>Chitinophagia</taxon>
        <taxon>Chitinophagales</taxon>
        <taxon>Chitinophagaceae</taxon>
        <taxon>Chitinophaga</taxon>
    </lineage>
</organism>
<dbReference type="OrthoDB" id="9780707at2"/>
<evidence type="ECO:0000256" key="4">
    <source>
        <dbReference type="ARBA" id="ARBA00022679"/>
    </source>
</evidence>
<dbReference type="STRING" id="104663.SAMN04488121_102102"/>
<keyword evidence="5" id="KW-0949">S-adenosyl-L-methionine</keyword>
<dbReference type="InterPro" id="IPR050714">
    <property type="entry name" value="Cobalamin_biosynth_MTase"/>
</dbReference>
<dbReference type="PANTHER" id="PTHR43182:SF1">
    <property type="entry name" value="COBALT-PRECORRIN-7 C(5)-METHYLTRANSFERASE"/>
    <property type="match status" value="1"/>
</dbReference>
<dbReference type="InterPro" id="IPR014777">
    <property type="entry name" value="4pyrrole_Mease_sub1"/>
</dbReference>
<dbReference type="SUPFAM" id="SSF53790">
    <property type="entry name" value="Tetrapyrrole methylase"/>
    <property type="match status" value="1"/>
</dbReference>
<dbReference type="GO" id="GO:0032259">
    <property type="term" value="P:methylation"/>
    <property type="evidence" value="ECO:0007669"/>
    <property type="project" value="UniProtKB-KW"/>
</dbReference>
<dbReference type="PIRSF" id="PIRSF036428">
    <property type="entry name" value="CobL"/>
    <property type="match status" value="1"/>
</dbReference>
<keyword evidence="3 6" id="KW-0489">Methyltransferase</keyword>
<dbReference type="Gene3D" id="3.40.1010.10">
    <property type="entry name" value="Cobalt-precorrin-4 Transmethylase, Domain 1"/>
    <property type="match status" value="1"/>
</dbReference>
<evidence type="ECO:0000256" key="3">
    <source>
        <dbReference type="ARBA" id="ARBA00022603"/>
    </source>
</evidence>
<evidence type="ECO:0000256" key="5">
    <source>
        <dbReference type="ARBA" id="ARBA00022691"/>
    </source>
</evidence>
<reference evidence="6 7" key="1">
    <citation type="submission" date="2016-10" db="EMBL/GenBank/DDBJ databases">
        <authorList>
            <person name="de Groot N.N."/>
        </authorList>
    </citation>
    <scope>NUCLEOTIDE SEQUENCE [LARGE SCALE GENOMIC DNA]</scope>
    <source>
        <strain evidence="6 7">DSM 527</strain>
    </source>
</reference>
<dbReference type="GO" id="GO:0008276">
    <property type="term" value="F:protein methyltransferase activity"/>
    <property type="evidence" value="ECO:0007669"/>
    <property type="project" value="InterPro"/>
</dbReference>
<dbReference type="Proteomes" id="UP000199045">
    <property type="component" value="Unassembled WGS sequence"/>
</dbReference>
<dbReference type="EMBL" id="FNBN01000002">
    <property type="protein sequence ID" value="SDF49992.1"/>
    <property type="molecule type" value="Genomic_DNA"/>
</dbReference>
<keyword evidence="4 6" id="KW-0808">Transferase</keyword>
<gene>
    <name evidence="6" type="ORF">SAMN04488121_102102</name>
</gene>
<dbReference type="InterPro" id="IPR029063">
    <property type="entry name" value="SAM-dependent_MTases_sf"/>
</dbReference>
<protein>
    <submittedName>
        <fullName evidence="6">Precorrin-6Y C5,15-methyltransferase (Decarboxylating)</fullName>
    </submittedName>
</protein>
<name>A0A1G7LKC1_CHIFI</name>
<dbReference type="InterPro" id="IPR006365">
    <property type="entry name" value="Cbl_synth_CobL"/>
</dbReference>
<dbReference type="CDD" id="cd11644">
    <property type="entry name" value="Precorrin-6Y-MT"/>
    <property type="match status" value="1"/>
</dbReference>
<dbReference type="Gene3D" id="3.40.50.150">
    <property type="entry name" value="Vaccinia Virus protein VP39"/>
    <property type="match status" value="1"/>
</dbReference>
<dbReference type="NCBIfam" id="TIGR02467">
    <property type="entry name" value="CbiE"/>
    <property type="match status" value="1"/>
</dbReference>
<dbReference type="InterPro" id="IPR012818">
    <property type="entry name" value="CbiE"/>
</dbReference>
<dbReference type="InterPro" id="IPR035996">
    <property type="entry name" value="4pyrrol_Methylase_sf"/>
</dbReference>
<dbReference type="SUPFAM" id="SSF53335">
    <property type="entry name" value="S-adenosyl-L-methionine-dependent methyltransferases"/>
    <property type="match status" value="1"/>
</dbReference>
<dbReference type="InterPro" id="IPR014008">
    <property type="entry name" value="Cbl_synth_MTase_CbiT"/>
</dbReference>
<dbReference type="PANTHER" id="PTHR43182">
    <property type="entry name" value="COBALT-PRECORRIN-6B C(15)-METHYLTRANSFERASE (DECARBOXYLATING)"/>
    <property type="match status" value="1"/>
</dbReference>
<dbReference type="AlphaFoldDB" id="A0A1G7LKC1"/>